<dbReference type="SUPFAM" id="SSF53474">
    <property type="entry name" value="alpha/beta-Hydrolases"/>
    <property type="match status" value="2"/>
</dbReference>
<feature type="compositionally biased region" description="Low complexity" evidence="10">
    <location>
        <begin position="294"/>
        <end position="317"/>
    </location>
</feature>
<dbReference type="GO" id="GO:0005576">
    <property type="term" value="C:extracellular region"/>
    <property type="evidence" value="ECO:0007669"/>
    <property type="project" value="UniProtKB-SubCell"/>
</dbReference>
<keyword evidence="2 9" id="KW-0719">Serine esterase</keyword>
<dbReference type="eggNOG" id="ENOG502QTDU">
    <property type="taxonomic scope" value="Eukaryota"/>
</dbReference>
<feature type="chain" id="PRO_5029038937" description="Carboxylic ester hydrolase" evidence="9">
    <location>
        <begin position="18"/>
        <end position="354"/>
    </location>
</feature>
<dbReference type="PANTHER" id="PTHR43037:SF3">
    <property type="entry name" value="FERULOYL ESTERASE B"/>
    <property type="match status" value="1"/>
</dbReference>
<dbReference type="InterPro" id="IPR010126">
    <property type="entry name" value="Esterase_phb"/>
</dbReference>
<comment type="subcellular location">
    <subcellularLocation>
        <location evidence="1 9">Secreted</location>
    </subcellularLocation>
</comment>
<dbReference type="EC" id="3.1.1.-" evidence="9"/>
<organism evidence="11 12">
    <name type="scientific">Serendipita indica (strain DSM 11827)</name>
    <name type="common">Root endophyte fungus</name>
    <name type="synonym">Piriformospora indica</name>
    <dbReference type="NCBI Taxonomy" id="1109443"/>
    <lineage>
        <taxon>Eukaryota</taxon>
        <taxon>Fungi</taxon>
        <taxon>Dikarya</taxon>
        <taxon>Basidiomycota</taxon>
        <taxon>Agaricomycotina</taxon>
        <taxon>Agaricomycetes</taxon>
        <taxon>Sebacinales</taxon>
        <taxon>Serendipitaceae</taxon>
        <taxon>Serendipita</taxon>
    </lineage>
</organism>
<keyword evidence="7 9" id="KW-0119">Carbohydrate metabolism</keyword>
<dbReference type="OrthoDB" id="2425929at2759"/>
<keyword evidence="3 9" id="KW-0964">Secreted</keyword>
<dbReference type="InterPro" id="IPR029058">
    <property type="entry name" value="AB_hydrolase_fold"/>
</dbReference>
<dbReference type="EMBL" id="CAFZ01000064">
    <property type="protein sequence ID" value="CCA69795.1"/>
    <property type="molecule type" value="Genomic_DNA"/>
</dbReference>
<name>G4TER3_SERID</name>
<evidence type="ECO:0000256" key="10">
    <source>
        <dbReference type="SAM" id="MobiDB-lite"/>
    </source>
</evidence>
<feature type="signal peptide" evidence="9">
    <location>
        <begin position="1"/>
        <end position="17"/>
    </location>
</feature>
<dbReference type="InParanoid" id="G4TER3"/>
<keyword evidence="8 9" id="KW-0624">Polysaccharide degradation</keyword>
<evidence type="ECO:0000256" key="5">
    <source>
        <dbReference type="ARBA" id="ARBA00022801"/>
    </source>
</evidence>
<dbReference type="InterPro" id="IPR050955">
    <property type="entry name" value="Plant_Biomass_Hydrol_Est"/>
</dbReference>
<evidence type="ECO:0000313" key="11">
    <source>
        <dbReference type="EMBL" id="CCA69795.1"/>
    </source>
</evidence>
<evidence type="ECO:0000256" key="3">
    <source>
        <dbReference type="ARBA" id="ARBA00022525"/>
    </source>
</evidence>
<comment type="similarity">
    <text evidence="9">Belongs to the carbohydrate esterase 1 (CE1) family.</text>
</comment>
<evidence type="ECO:0000256" key="7">
    <source>
        <dbReference type="ARBA" id="ARBA00023277"/>
    </source>
</evidence>
<evidence type="ECO:0000313" key="12">
    <source>
        <dbReference type="Proteomes" id="UP000007148"/>
    </source>
</evidence>
<feature type="region of interest" description="Disordered" evidence="10">
    <location>
        <begin position="290"/>
        <end position="321"/>
    </location>
</feature>
<dbReference type="Gene3D" id="3.40.50.1820">
    <property type="entry name" value="alpha/beta hydrolase"/>
    <property type="match status" value="1"/>
</dbReference>
<comment type="function">
    <text evidence="9">Esterase involved in the hydrolysis of xylan, a major structural heterogeneous polysaccharide found in plant biomass representing the second most abundant polysaccharide in the biosphere, after cellulose.</text>
</comment>
<dbReference type="NCBIfam" id="TIGR01840">
    <property type="entry name" value="esterase_phb"/>
    <property type="match status" value="1"/>
</dbReference>
<dbReference type="OMA" id="WNNDCAG"/>
<keyword evidence="12" id="KW-1185">Reference proteome</keyword>
<keyword evidence="5 9" id="KW-0378">Hydrolase</keyword>
<evidence type="ECO:0000256" key="2">
    <source>
        <dbReference type="ARBA" id="ARBA00022487"/>
    </source>
</evidence>
<evidence type="ECO:0000256" key="9">
    <source>
        <dbReference type="RuleBase" id="RU367147"/>
    </source>
</evidence>
<dbReference type="GO" id="GO:0052689">
    <property type="term" value="F:carboxylic ester hydrolase activity"/>
    <property type="evidence" value="ECO:0007669"/>
    <property type="project" value="UniProtKB-KW"/>
</dbReference>
<protein>
    <recommendedName>
        <fullName evidence="9">Carboxylic ester hydrolase</fullName>
        <ecNumber evidence="9">3.1.1.-</ecNumber>
    </recommendedName>
</protein>
<keyword evidence="4 9" id="KW-0732">Signal</keyword>
<keyword evidence="6" id="KW-0325">Glycoprotein</keyword>
<evidence type="ECO:0000256" key="4">
    <source>
        <dbReference type="ARBA" id="ARBA00022729"/>
    </source>
</evidence>
<reference evidence="11 12" key="1">
    <citation type="journal article" date="2011" name="PLoS Pathog.">
        <title>Endophytic Life Strategies Decoded by Genome and Transcriptome Analyses of the Mutualistic Root Symbiont Piriformospora indica.</title>
        <authorList>
            <person name="Zuccaro A."/>
            <person name="Lahrmann U."/>
            <person name="Guldener U."/>
            <person name="Langen G."/>
            <person name="Pfiffi S."/>
            <person name="Biedenkopf D."/>
            <person name="Wong P."/>
            <person name="Samans B."/>
            <person name="Grimm C."/>
            <person name="Basiewicz M."/>
            <person name="Murat C."/>
            <person name="Martin F."/>
            <person name="Kogel K.H."/>
        </authorList>
    </citation>
    <scope>NUCLEOTIDE SEQUENCE [LARGE SCALE GENOMIC DNA]</scope>
    <source>
        <strain evidence="11 12">DSM 11827</strain>
    </source>
</reference>
<dbReference type="HOGENOM" id="CLU_027551_1_1_1"/>
<gene>
    <name evidence="11" type="ORF">PIIN_03736</name>
</gene>
<evidence type="ECO:0000256" key="8">
    <source>
        <dbReference type="ARBA" id="ARBA00023326"/>
    </source>
</evidence>
<comment type="caution">
    <text evidence="11">The sequence shown here is derived from an EMBL/GenBank/DDBJ whole genome shotgun (WGS) entry which is preliminary data.</text>
</comment>
<sequence>MFISVLNLLAGAAVAFAAQNQLQQVTNFGTNPNNVGMYVYKPSRIASSPALVVAIHYCTGSAQAYFSGTQYANKADQLGFIVIYPDAPRSGKCFDVHSAETLKHNAGGDSQGIASMIKYAINNYGVNPNKVFVTGSSSGAMMTNVMAGSYPDLITATSSYNGVPFGCFAGSSEWNSQCANGQIIKTASQWGDIARAAYPGYSGPRPKMMIWDGTEDTLLNYKNYAEMIKQWTNVLGVSQTPTSTSTNNPQSGYTKTMYGNVVIGYSAQGVGHTVPVHEDVELAWWGVTGGNTGSTSSTRPPTSSTSTTRPPTSTTSTANGAGQTLYGQYVVPPSALLPYSPPFNSYFLFTTVYS</sequence>
<dbReference type="PANTHER" id="PTHR43037">
    <property type="entry name" value="UNNAMED PRODUCT-RELATED"/>
    <property type="match status" value="1"/>
</dbReference>
<dbReference type="GO" id="GO:0045493">
    <property type="term" value="P:xylan catabolic process"/>
    <property type="evidence" value="ECO:0007669"/>
    <property type="project" value="UniProtKB-UniRule"/>
</dbReference>
<dbReference type="Proteomes" id="UP000007148">
    <property type="component" value="Unassembled WGS sequence"/>
</dbReference>
<evidence type="ECO:0000256" key="1">
    <source>
        <dbReference type="ARBA" id="ARBA00004613"/>
    </source>
</evidence>
<evidence type="ECO:0000256" key="6">
    <source>
        <dbReference type="ARBA" id="ARBA00023180"/>
    </source>
</evidence>
<proteinExistence type="inferred from homology"/>
<dbReference type="AlphaFoldDB" id="G4TER3"/>
<dbReference type="Pfam" id="PF10503">
    <property type="entry name" value="Esterase_PHB"/>
    <property type="match status" value="1"/>
</dbReference>
<accession>G4TER3</accession>
<dbReference type="STRING" id="1109443.G4TER3"/>